<dbReference type="EMBL" id="LT853882">
    <property type="protein sequence ID" value="SMQ98677.1"/>
    <property type="molecule type" value="Genomic_DNA"/>
</dbReference>
<keyword evidence="3" id="KW-1185">Reference proteome</keyword>
<dbReference type="Proteomes" id="UP000195877">
    <property type="component" value="Chromosome 1"/>
</dbReference>
<dbReference type="Proteomes" id="UP000195953">
    <property type="component" value="Chromosome 1"/>
</dbReference>
<organism evidence="2 4">
    <name type="scientific">Xanthomonas fragariae</name>
    <dbReference type="NCBI Taxonomy" id="48664"/>
    <lineage>
        <taxon>Bacteria</taxon>
        <taxon>Pseudomonadati</taxon>
        <taxon>Pseudomonadota</taxon>
        <taxon>Gammaproteobacteria</taxon>
        <taxon>Lysobacterales</taxon>
        <taxon>Lysobacteraceae</taxon>
        <taxon>Xanthomonas</taxon>
    </lineage>
</organism>
<evidence type="ECO:0000313" key="2">
    <source>
        <dbReference type="EMBL" id="SMR03858.1"/>
    </source>
</evidence>
<gene>
    <name evidence="2" type="ORF">PD5205_02567</name>
    <name evidence="1" type="ORF">PD885_01427</name>
</gene>
<reference evidence="2 4" key="2">
    <citation type="submission" date="2017-05" db="EMBL/GenBank/DDBJ databases">
        <authorList>
            <person name="Song R."/>
            <person name="Chenine A.L."/>
            <person name="Ruprecht R.M."/>
        </authorList>
    </citation>
    <scope>NUCLEOTIDE SEQUENCE [LARGE SCALE GENOMIC DNA]</scope>
    <source>
        <strain evidence="2">PD5205</strain>
    </source>
</reference>
<evidence type="ECO:0000313" key="4">
    <source>
        <dbReference type="Proteomes" id="UP000195953"/>
    </source>
</evidence>
<reference evidence="1 3" key="1">
    <citation type="submission" date="2017-05" db="EMBL/GenBank/DDBJ databases">
        <authorList>
            <person name="Blom J."/>
        </authorList>
    </citation>
    <scope>NUCLEOTIDE SEQUENCE [LARGE SCALE GENOMIC DNA]</scope>
    <source>
        <strain evidence="1">PD885</strain>
    </source>
</reference>
<sequence>MASHLQAHIAMRYRLIPALFLLTLGILFLLDHLGLARFDPDTLVAVGWQALLMAAGARHPALPRKSDRDLPKATAAPLHQVRGKVTPVWPWYLPPRSLYEVSQTSSDWKNSICATPSLA</sequence>
<protein>
    <submittedName>
        <fullName evidence="2">Uncharacterized protein</fullName>
    </submittedName>
</protein>
<name>A0A1Y6H5P9_9XANT</name>
<accession>A0A1Y6H5P9</accession>
<evidence type="ECO:0000313" key="3">
    <source>
        <dbReference type="Proteomes" id="UP000195877"/>
    </source>
</evidence>
<evidence type="ECO:0000313" key="1">
    <source>
        <dbReference type="EMBL" id="SMQ98677.1"/>
    </source>
</evidence>
<dbReference type="EMBL" id="LT853885">
    <property type="protein sequence ID" value="SMR03858.1"/>
    <property type="molecule type" value="Genomic_DNA"/>
</dbReference>
<proteinExistence type="predicted"/>
<dbReference type="AlphaFoldDB" id="A0A1Y6H5P9"/>